<keyword evidence="1" id="KW-0472">Membrane</keyword>
<reference evidence="2" key="2">
    <citation type="submission" date="2023-12" db="EMBL/GenBank/DDBJ databases">
        <authorList>
            <person name="Sun Q."/>
            <person name="Inoue M."/>
        </authorList>
    </citation>
    <scope>NUCLEOTIDE SEQUENCE</scope>
    <source>
        <strain evidence="2">JCM 14265</strain>
    </source>
</reference>
<dbReference type="EMBL" id="BAAADQ010000010">
    <property type="protein sequence ID" value="GAA0544682.1"/>
    <property type="molecule type" value="Genomic_DNA"/>
</dbReference>
<evidence type="ECO:0000313" key="3">
    <source>
        <dbReference type="EMBL" id="MEZ3166744.1"/>
    </source>
</evidence>
<reference evidence="3 5" key="3">
    <citation type="submission" date="2024-06" db="EMBL/GenBank/DDBJ databases">
        <title>Halorubrum miltondacostae sp. nov., a potential PHA producer isolated from an inland solar saltern in Rio Maior, Portugal.</title>
        <authorList>
            <person name="Albuquerque L."/>
            <person name="Viver T."/>
            <person name="Barroso C."/>
            <person name="Claudino R."/>
            <person name="Galvan M."/>
            <person name="Simoes G."/>
            <person name="Lobo Da Cunha A."/>
            <person name="Egas C."/>
        </authorList>
    </citation>
    <scope>NUCLEOTIDE SEQUENCE [LARGE SCALE GENOMIC DNA]</scope>
    <source>
        <strain evidence="3 5">DSM 18646</strain>
    </source>
</reference>
<gene>
    <name evidence="3" type="ORF">ABNG02_05330</name>
    <name evidence="2" type="ORF">GCM10008994_19550</name>
</gene>
<dbReference type="Proteomes" id="UP001567571">
    <property type="component" value="Unassembled WGS sequence"/>
</dbReference>
<evidence type="ECO:0000313" key="2">
    <source>
        <dbReference type="EMBL" id="GAA0544682.1"/>
    </source>
</evidence>
<feature type="transmembrane region" description="Helical" evidence="1">
    <location>
        <begin position="42"/>
        <end position="62"/>
    </location>
</feature>
<comment type="caution">
    <text evidence="2">The sequence shown here is derived from an EMBL/GenBank/DDBJ whole genome shotgun (WGS) entry which is preliminary data.</text>
</comment>
<dbReference type="EMBL" id="JBEDNW010000002">
    <property type="protein sequence ID" value="MEZ3166744.1"/>
    <property type="molecule type" value="Genomic_DNA"/>
</dbReference>
<feature type="transmembrane region" description="Helical" evidence="1">
    <location>
        <begin position="18"/>
        <end position="36"/>
    </location>
</feature>
<protein>
    <submittedName>
        <fullName evidence="2">Uncharacterized protein</fullName>
    </submittedName>
</protein>
<dbReference type="RefSeq" id="WP_343778694.1">
    <property type="nucleotide sequence ID" value="NZ_BAAADQ010000010.1"/>
</dbReference>
<evidence type="ECO:0000313" key="4">
    <source>
        <dbReference type="Proteomes" id="UP001501425"/>
    </source>
</evidence>
<evidence type="ECO:0000256" key="1">
    <source>
        <dbReference type="SAM" id="Phobius"/>
    </source>
</evidence>
<dbReference type="AlphaFoldDB" id="A0AAV3SV11"/>
<reference evidence="2" key="1">
    <citation type="journal article" date="2014" name="Int. J. Syst. Evol. Microbiol.">
        <title>Complete genome sequence of Corynebacterium casei LMG S-19264T (=DSM 44701T), isolated from a smear-ripened cheese.</title>
        <authorList>
            <consortium name="US DOE Joint Genome Institute (JGI-PGF)"/>
            <person name="Walter F."/>
            <person name="Albersmeier A."/>
            <person name="Kalinowski J."/>
            <person name="Ruckert C."/>
        </authorList>
    </citation>
    <scope>NUCLEOTIDE SEQUENCE</scope>
    <source>
        <strain evidence="2">JCM 14265</strain>
    </source>
</reference>
<proteinExistence type="predicted"/>
<dbReference type="InterPro" id="IPR058328">
    <property type="entry name" value="DUF8015"/>
</dbReference>
<name>A0AAV3SV11_9EURY</name>
<organism evidence="2 4">
    <name type="scientific">Halorubrum ejinorense</name>
    <dbReference type="NCBI Taxonomy" id="425309"/>
    <lineage>
        <taxon>Archaea</taxon>
        <taxon>Methanobacteriati</taxon>
        <taxon>Methanobacteriota</taxon>
        <taxon>Stenosarchaea group</taxon>
        <taxon>Halobacteria</taxon>
        <taxon>Halobacteriales</taxon>
        <taxon>Haloferacaceae</taxon>
        <taxon>Halorubrum</taxon>
    </lineage>
</organism>
<accession>A0AAV3SV11</accession>
<keyword evidence="1" id="KW-1133">Transmembrane helix</keyword>
<dbReference type="Proteomes" id="UP001501425">
    <property type="component" value="Unassembled WGS sequence"/>
</dbReference>
<keyword evidence="1" id="KW-0812">Transmembrane</keyword>
<keyword evidence="5" id="KW-1185">Reference proteome</keyword>
<evidence type="ECO:0000313" key="5">
    <source>
        <dbReference type="Proteomes" id="UP001567571"/>
    </source>
</evidence>
<sequence>MAVEPDAAPIPRLARADLLLLAFPLLFAGVYGALAVNSGDGIPPLAGASVACCLLIVDGVFLNPPVDD</sequence>
<dbReference type="Pfam" id="PF26047">
    <property type="entry name" value="DUF8015"/>
    <property type="match status" value="1"/>
</dbReference>